<dbReference type="EMBL" id="FNES01000011">
    <property type="protein sequence ID" value="SDK08747.1"/>
    <property type="molecule type" value="Genomic_DNA"/>
</dbReference>
<name>A0A1G8Z1A0_9GAMM</name>
<evidence type="ECO:0000313" key="2">
    <source>
        <dbReference type="Proteomes" id="UP000198525"/>
    </source>
</evidence>
<dbReference type="AlphaFoldDB" id="A0A1G8Z1A0"/>
<proteinExistence type="predicted"/>
<dbReference type="Proteomes" id="UP000198525">
    <property type="component" value="Unassembled WGS sequence"/>
</dbReference>
<accession>A0A1G8Z1A0</accession>
<sequence length="197" mass="22384">MPELYTLDECLDLYADAFCIGRQRECLFLSLWGRDTALQELLARLTLPTADNGLDTLHLCQGDTRHAMVFGDMDRYSRRSARLRQTRFGTLVHVWLFDQRCITPDRANLHSIALLDDEEGTCPVDDQLWPRVRELCPLPLLDHWQAPIMTLLHAQHAVLPAPFSQGPIQAWEISLDENALAPRLSGMIRAGVLTPEL</sequence>
<dbReference type="STRING" id="376427.SAMN04487954_11159"/>
<protein>
    <submittedName>
        <fullName evidence="1">Uncharacterized protein</fullName>
    </submittedName>
</protein>
<gene>
    <name evidence="1" type="ORF">SAMN04487954_11159</name>
</gene>
<keyword evidence="2" id="KW-1185">Reference proteome</keyword>
<evidence type="ECO:0000313" key="1">
    <source>
        <dbReference type="EMBL" id="SDK08747.1"/>
    </source>
</evidence>
<reference evidence="1 2" key="1">
    <citation type="submission" date="2016-10" db="EMBL/GenBank/DDBJ databases">
        <authorList>
            <person name="de Groot N.N."/>
        </authorList>
    </citation>
    <scope>NUCLEOTIDE SEQUENCE [LARGE SCALE GENOMIC DNA]</scope>
    <source>
        <strain evidence="1 2">CGMCC 1.6133</strain>
    </source>
</reference>
<organism evidence="1 2">
    <name type="scientific">Billgrantia gudaonensis</name>
    <dbReference type="NCBI Taxonomy" id="376427"/>
    <lineage>
        <taxon>Bacteria</taxon>
        <taxon>Pseudomonadati</taxon>
        <taxon>Pseudomonadota</taxon>
        <taxon>Gammaproteobacteria</taxon>
        <taxon>Oceanospirillales</taxon>
        <taxon>Halomonadaceae</taxon>
        <taxon>Billgrantia</taxon>
    </lineage>
</organism>
<dbReference type="RefSeq" id="WP_218118611.1">
    <property type="nucleotide sequence ID" value="NZ_FNES01000011.1"/>
</dbReference>